<name>A0A8S5TG71_9CAUD</name>
<organism evidence="1">
    <name type="scientific">Myoviridae sp. ctIty1</name>
    <dbReference type="NCBI Taxonomy" id="2827673"/>
    <lineage>
        <taxon>Viruses</taxon>
        <taxon>Duplodnaviria</taxon>
        <taxon>Heunggongvirae</taxon>
        <taxon>Uroviricota</taxon>
        <taxon>Caudoviricetes</taxon>
    </lineage>
</organism>
<reference evidence="1" key="1">
    <citation type="journal article" date="2021" name="Proc. Natl. Acad. Sci. U.S.A.">
        <title>A Catalog of Tens of Thousands of Viruses from Human Metagenomes Reveals Hidden Associations with Chronic Diseases.</title>
        <authorList>
            <person name="Tisza M.J."/>
            <person name="Buck C.B."/>
        </authorList>
    </citation>
    <scope>NUCLEOTIDE SEQUENCE</scope>
    <source>
        <strain evidence="1">CtIty1</strain>
    </source>
</reference>
<accession>A0A8S5TG71</accession>
<dbReference type="EMBL" id="BK032823">
    <property type="protein sequence ID" value="DAF62301.1"/>
    <property type="molecule type" value="Genomic_DNA"/>
</dbReference>
<sequence length="115" mass="13428">MFNFFCEKQSMALSAKGLLCELDHVFKVNTKVTDTFYNNAKILHQIIYNHHFVFTDTNGKEVTYTKISLTAEDKKEFIKLVAKKLDLDRQKLILALEIHHRTLREVEKAIRSSIV</sequence>
<protein>
    <submittedName>
        <fullName evidence="1">Uncharacterized protein</fullName>
    </submittedName>
</protein>
<evidence type="ECO:0000313" key="1">
    <source>
        <dbReference type="EMBL" id="DAF62301.1"/>
    </source>
</evidence>
<proteinExistence type="predicted"/>